<dbReference type="RefSeq" id="WP_106010640.1">
    <property type="nucleotide sequence ID" value="NZ_JALCPJ010000003.1"/>
</dbReference>
<dbReference type="Proteomes" id="UP000237798">
    <property type="component" value="Unassembled WGS sequence"/>
</dbReference>
<comment type="caution">
    <text evidence="10">The sequence shown here is derived from an EMBL/GenBank/DDBJ whole genome shotgun (WGS) entry which is preliminary data.</text>
</comment>
<dbReference type="GO" id="GO:0004358">
    <property type="term" value="F:L-glutamate N-acetyltransferase activity, acting on acetyl-L-ornithine as donor"/>
    <property type="evidence" value="ECO:0007669"/>
    <property type="project" value="UniProtKB-UniRule"/>
</dbReference>
<dbReference type="Gene3D" id="3.30.2330.10">
    <property type="entry name" value="arginine biosynthesis bifunctional protein suprefamily"/>
    <property type="match status" value="1"/>
</dbReference>
<organism evidence="10 11">
    <name type="scientific">Clostridium luticellarii</name>
    <dbReference type="NCBI Taxonomy" id="1691940"/>
    <lineage>
        <taxon>Bacteria</taxon>
        <taxon>Bacillati</taxon>
        <taxon>Bacillota</taxon>
        <taxon>Clostridia</taxon>
        <taxon>Eubacteriales</taxon>
        <taxon>Clostridiaceae</taxon>
        <taxon>Clostridium</taxon>
    </lineage>
</organism>
<evidence type="ECO:0000256" key="4">
    <source>
        <dbReference type="ARBA" id="ARBA00022605"/>
    </source>
</evidence>
<feature type="site" description="Involved in the stabilization of negative charge on the oxyanion by the formation of the oxyanion hole" evidence="9">
    <location>
        <position position="116"/>
    </location>
</feature>
<dbReference type="InterPro" id="IPR016117">
    <property type="entry name" value="ArgJ-like_dom_sf"/>
</dbReference>
<comment type="pathway">
    <text evidence="9">Amino-acid biosynthesis; L-arginine biosynthesis; N(2)-acetyl-L-ornithine from L-glutamate: step 1/4.</text>
</comment>
<feature type="binding site" evidence="9">
    <location>
        <position position="189"/>
    </location>
    <ligand>
        <name>substrate</name>
    </ligand>
</feature>
<comment type="subcellular location">
    <subcellularLocation>
        <location evidence="9">Cytoplasm</location>
    </subcellularLocation>
</comment>
<name>A0A2T0BCG6_9CLOT</name>
<reference evidence="10 11" key="1">
    <citation type="submission" date="2018-03" db="EMBL/GenBank/DDBJ databases">
        <title>Genome sequence of Clostridium luticellarii DSM 29923.</title>
        <authorList>
            <person name="Poehlein A."/>
            <person name="Daniel R."/>
        </authorList>
    </citation>
    <scope>NUCLEOTIDE SEQUENCE [LARGE SCALE GENOMIC DNA]</scope>
    <source>
        <strain evidence="10 11">DSM 29923</strain>
    </source>
</reference>
<evidence type="ECO:0000313" key="11">
    <source>
        <dbReference type="Proteomes" id="UP000237798"/>
    </source>
</evidence>
<evidence type="ECO:0000256" key="9">
    <source>
        <dbReference type="HAMAP-Rule" id="MF_01106"/>
    </source>
</evidence>
<evidence type="ECO:0000256" key="1">
    <source>
        <dbReference type="ARBA" id="ARBA00006774"/>
    </source>
</evidence>
<keyword evidence="9" id="KW-0963">Cytoplasm</keyword>
<evidence type="ECO:0000256" key="8">
    <source>
        <dbReference type="ARBA" id="ARBA00023315"/>
    </source>
</evidence>
<dbReference type="PANTHER" id="PTHR23100">
    <property type="entry name" value="ARGININE BIOSYNTHESIS BIFUNCTIONAL PROTEIN ARGJ"/>
    <property type="match status" value="1"/>
</dbReference>
<dbReference type="OrthoDB" id="9804242at2"/>
<comment type="similarity">
    <text evidence="1 9">Belongs to the ArgJ family.</text>
</comment>
<dbReference type="CDD" id="cd02152">
    <property type="entry name" value="OAT"/>
    <property type="match status" value="1"/>
</dbReference>
<dbReference type="GO" id="GO:0006526">
    <property type="term" value="P:L-arginine biosynthetic process"/>
    <property type="evidence" value="ECO:0007669"/>
    <property type="project" value="UniProtKB-UniRule"/>
</dbReference>
<keyword evidence="5 9" id="KW-0808">Transferase</keyword>
<dbReference type="EC" id="2.3.1.35" evidence="9"/>
<feature type="binding site" evidence="9">
    <location>
        <position position="401"/>
    </location>
    <ligand>
        <name>substrate</name>
    </ligand>
</feature>
<feature type="binding site" evidence="9">
    <location>
        <position position="152"/>
    </location>
    <ligand>
        <name>substrate</name>
    </ligand>
</feature>
<evidence type="ECO:0000256" key="3">
    <source>
        <dbReference type="ARBA" id="ARBA00022571"/>
    </source>
</evidence>
<dbReference type="Pfam" id="PF01960">
    <property type="entry name" value="ArgJ"/>
    <property type="match status" value="1"/>
</dbReference>
<feature type="site" description="Cleavage; by autolysis" evidence="9">
    <location>
        <begin position="188"/>
        <end position="189"/>
    </location>
</feature>
<evidence type="ECO:0000256" key="7">
    <source>
        <dbReference type="ARBA" id="ARBA00023268"/>
    </source>
</evidence>
<sequence>MDLKFTDGGVTSPKGFISSGVSCGIKNNDSKDLALIMSTSLCNSAGVYTRNKVKGAPLLVTRKHLKNKTAQAVIANSGNANTCTGKVGIEDAEKMCSFVAKASNIGEEDVLVASTGIIGVKLDIDSIENSIPSLVKKLNKDGYKDASRAIMTTDTVPKTLAVEFKIQGKPAVIGVMAKGSGMIHPNMGTMLSFITTDVNISGKLLEKALKESVRISYNRISVDGDTSTNDMVLIMANGLSGNDIIEKEDENYKIFLEALKKLNIEIAKMIAKDGEGATKLIECRVLNVPSEKDGEIFGKSVICSNLVKTAFFGCSANWGRILDAVGYSGADFDIDKLQVSLESSKGDILVFKNGEPVEFSADEASDILSEDEVSIILNFNLGNYNVCCWGCDLTYGYVKINGSYMS</sequence>
<comment type="pathway">
    <text evidence="9">Amino-acid biosynthesis; L-arginine biosynthesis; L-ornithine and N-acetyl-L-glutamate from L-glutamate and N(2)-acetyl-L-ornithine (cyclic): step 1/1.</text>
</comment>
<dbReference type="EMBL" id="PVXP01000067">
    <property type="protein sequence ID" value="PRR81596.1"/>
    <property type="molecule type" value="Genomic_DNA"/>
</dbReference>
<dbReference type="InterPro" id="IPR042195">
    <property type="entry name" value="ArgJ_beta_C"/>
</dbReference>
<feature type="binding site" evidence="9">
    <location>
        <position position="406"/>
    </location>
    <ligand>
        <name>substrate</name>
    </ligand>
</feature>
<comment type="function">
    <text evidence="9">Catalyzes two activities which are involved in the cyclic version of arginine biosynthesis: the synthesis of N-acetylglutamate from glutamate and acetyl-CoA as the acetyl donor, and of ornithine by transacetylation between N(2)-acetylornithine and glutamate.</text>
</comment>
<dbReference type="InterPro" id="IPR002813">
    <property type="entry name" value="Arg_biosynth_ArgJ"/>
</dbReference>
<feature type="active site" description="Nucleophile" evidence="9">
    <location>
        <position position="189"/>
    </location>
</feature>
<feature type="site" description="Involved in the stabilization of negative charge on the oxyanion by the formation of the oxyanion hole" evidence="9">
    <location>
        <position position="115"/>
    </location>
</feature>
<dbReference type="AlphaFoldDB" id="A0A2T0BCG6"/>
<keyword evidence="6 9" id="KW-0068">Autocatalytic cleavage</keyword>
<dbReference type="PANTHER" id="PTHR23100:SF0">
    <property type="entry name" value="ARGININE BIOSYNTHESIS BIFUNCTIONAL PROTEIN ARGJ, MITOCHONDRIAL"/>
    <property type="match status" value="1"/>
</dbReference>
<keyword evidence="4 9" id="KW-0028">Amino-acid biosynthesis</keyword>
<feature type="binding site" evidence="9">
    <location>
        <position position="178"/>
    </location>
    <ligand>
        <name>substrate</name>
    </ligand>
</feature>
<keyword evidence="3 9" id="KW-0055">Arginine biosynthesis</keyword>
<dbReference type="Gene3D" id="3.60.70.12">
    <property type="entry name" value="L-amino peptidase D-ALA esterase/amidase"/>
    <property type="match status" value="1"/>
</dbReference>
<dbReference type="Gene3D" id="3.10.20.340">
    <property type="entry name" value="ArgJ beta chain, C-terminal domain"/>
    <property type="match status" value="1"/>
</dbReference>
<dbReference type="NCBIfam" id="TIGR00120">
    <property type="entry name" value="ArgJ"/>
    <property type="match status" value="1"/>
</dbReference>
<dbReference type="GO" id="GO:0006592">
    <property type="term" value="P:ornithine biosynthetic process"/>
    <property type="evidence" value="ECO:0007669"/>
    <property type="project" value="TreeGrafter"/>
</dbReference>
<dbReference type="HAMAP" id="MF_01106">
    <property type="entry name" value="ArgJ"/>
    <property type="match status" value="1"/>
</dbReference>
<proteinExistence type="inferred from homology"/>
<evidence type="ECO:0000256" key="5">
    <source>
        <dbReference type="ARBA" id="ARBA00022679"/>
    </source>
</evidence>
<feature type="binding site" evidence="9">
    <location>
        <position position="275"/>
    </location>
    <ligand>
        <name>substrate</name>
    </ligand>
</feature>
<keyword evidence="11" id="KW-1185">Reference proteome</keyword>
<feature type="chain" id="PRO_5023302781" description="Arginine biosynthesis bifunctional protein ArgJ beta chain" evidence="9">
    <location>
        <begin position="189"/>
        <end position="406"/>
    </location>
</feature>
<keyword evidence="8 9" id="KW-0012">Acyltransferase</keyword>
<protein>
    <recommendedName>
        <fullName evidence="9">Arginine biosynthesis bifunctional protein ArgJ</fullName>
    </recommendedName>
    <domain>
        <recommendedName>
            <fullName evidence="9">Glutamate N-acetyltransferase</fullName>
            <ecNumber evidence="9">2.3.1.35</ecNumber>
        </recommendedName>
        <alternativeName>
            <fullName evidence="9">Ornithine acetyltransferase</fullName>
            <shortName evidence="9">OATase</shortName>
        </alternativeName>
        <alternativeName>
            <fullName evidence="9">Ornithine transacetylase</fullName>
        </alternativeName>
    </domain>
    <domain>
        <recommendedName>
            <fullName evidence="9">Amino-acid acetyltransferase</fullName>
            <ecNumber evidence="9">2.3.1.1</ecNumber>
        </recommendedName>
        <alternativeName>
            <fullName evidence="9">N-acetylglutamate synthase</fullName>
            <shortName evidence="9">AGSase</shortName>
        </alternativeName>
    </domain>
    <component>
        <recommendedName>
            <fullName evidence="9">Arginine biosynthesis bifunctional protein ArgJ alpha chain</fullName>
        </recommendedName>
    </component>
    <component>
        <recommendedName>
            <fullName evidence="9">Arginine biosynthesis bifunctional protein ArgJ beta chain</fullName>
        </recommendedName>
    </component>
</protein>
<gene>
    <name evidence="9 10" type="primary">argJ</name>
    <name evidence="10" type="ORF">CLLU_30830</name>
</gene>
<comment type="catalytic activity">
    <reaction evidence="9">
        <text>L-glutamate + acetyl-CoA = N-acetyl-L-glutamate + CoA + H(+)</text>
        <dbReference type="Rhea" id="RHEA:24292"/>
        <dbReference type="ChEBI" id="CHEBI:15378"/>
        <dbReference type="ChEBI" id="CHEBI:29985"/>
        <dbReference type="ChEBI" id="CHEBI:44337"/>
        <dbReference type="ChEBI" id="CHEBI:57287"/>
        <dbReference type="ChEBI" id="CHEBI:57288"/>
        <dbReference type="EC" id="2.3.1.1"/>
    </reaction>
</comment>
<evidence type="ECO:0000313" key="10">
    <source>
        <dbReference type="EMBL" id="PRR81596.1"/>
    </source>
</evidence>
<dbReference type="FunFam" id="3.60.70.12:FF:000001">
    <property type="entry name" value="Arginine biosynthesis bifunctional protein ArgJ, chloroplastic"/>
    <property type="match status" value="1"/>
</dbReference>
<dbReference type="SUPFAM" id="SSF56266">
    <property type="entry name" value="DmpA/ArgJ-like"/>
    <property type="match status" value="1"/>
</dbReference>
<evidence type="ECO:0000256" key="2">
    <source>
        <dbReference type="ARBA" id="ARBA00011475"/>
    </source>
</evidence>
<dbReference type="GO" id="GO:0005737">
    <property type="term" value="C:cytoplasm"/>
    <property type="evidence" value="ECO:0007669"/>
    <property type="project" value="UniProtKB-SubCell"/>
</dbReference>
<evidence type="ECO:0000256" key="6">
    <source>
        <dbReference type="ARBA" id="ARBA00022813"/>
    </source>
</evidence>
<keyword evidence="7 9" id="KW-0511">Multifunctional enzyme</keyword>
<dbReference type="EC" id="2.3.1.1" evidence="9"/>
<dbReference type="UniPathway" id="UPA00068">
    <property type="reaction ID" value="UER00106"/>
</dbReference>
<dbReference type="GO" id="GO:0004042">
    <property type="term" value="F:L-glutamate N-acetyltransferase activity"/>
    <property type="evidence" value="ECO:0007669"/>
    <property type="project" value="UniProtKB-UniRule"/>
</dbReference>
<dbReference type="NCBIfam" id="NF003802">
    <property type="entry name" value="PRK05388.1"/>
    <property type="match status" value="1"/>
</dbReference>
<feature type="chain" id="PRO_5023302782" description="Arginine biosynthesis bifunctional protein ArgJ alpha chain" evidence="9">
    <location>
        <begin position="1"/>
        <end position="188"/>
    </location>
</feature>
<comment type="subunit">
    <text evidence="2 9">Heterotetramer of two alpha and two beta chains.</text>
</comment>
<dbReference type="FunFam" id="3.30.2330.10:FF:000001">
    <property type="entry name" value="Arginine biosynthesis bifunctional protein ArgJ, mitochondrial"/>
    <property type="match status" value="1"/>
</dbReference>
<comment type="catalytic activity">
    <reaction evidence="9">
        <text>N(2)-acetyl-L-ornithine + L-glutamate = N-acetyl-L-glutamate + L-ornithine</text>
        <dbReference type="Rhea" id="RHEA:15349"/>
        <dbReference type="ChEBI" id="CHEBI:29985"/>
        <dbReference type="ChEBI" id="CHEBI:44337"/>
        <dbReference type="ChEBI" id="CHEBI:46911"/>
        <dbReference type="ChEBI" id="CHEBI:57805"/>
        <dbReference type="EC" id="2.3.1.35"/>
    </reaction>
</comment>
<accession>A0A2T0BCG6</accession>